<accession>A0AAN7BKW6</accession>
<gene>
    <name evidence="3" type="ORF">QBC38DRAFT_457605</name>
</gene>
<reference evidence="3" key="1">
    <citation type="journal article" date="2023" name="Mol. Phylogenet. Evol.">
        <title>Genome-scale phylogeny and comparative genomics of the fungal order Sordariales.</title>
        <authorList>
            <person name="Hensen N."/>
            <person name="Bonometti L."/>
            <person name="Westerberg I."/>
            <person name="Brannstrom I.O."/>
            <person name="Guillou S."/>
            <person name="Cros-Aarteil S."/>
            <person name="Calhoun S."/>
            <person name="Haridas S."/>
            <person name="Kuo A."/>
            <person name="Mondo S."/>
            <person name="Pangilinan J."/>
            <person name="Riley R."/>
            <person name="LaButti K."/>
            <person name="Andreopoulos B."/>
            <person name="Lipzen A."/>
            <person name="Chen C."/>
            <person name="Yan M."/>
            <person name="Daum C."/>
            <person name="Ng V."/>
            <person name="Clum A."/>
            <person name="Steindorff A."/>
            <person name="Ohm R.A."/>
            <person name="Martin F."/>
            <person name="Silar P."/>
            <person name="Natvig D.O."/>
            <person name="Lalanne C."/>
            <person name="Gautier V."/>
            <person name="Ament-Velasquez S.L."/>
            <person name="Kruys A."/>
            <person name="Hutchinson M.I."/>
            <person name="Powell A.J."/>
            <person name="Barry K."/>
            <person name="Miller A.N."/>
            <person name="Grigoriev I.V."/>
            <person name="Debuchy R."/>
            <person name="Gladieux P."/>
            <person name="Hiltunen Thoren M."/>
            <person name="Johannesson H."/>
        </authorList>
    </citation>
    <scope>NUCLEOTIDE SEQUENCE</scope>
    <source>
        <strain evidence="3">CBS 990.96</strain>
    </source>
</reference>
<dbReference type="Proteomes" id="UP001301958">
    <property type="component" value="Unassembled WGS sequence"/>
</dbReference>
<keyword evidence="4" id="KW-1185">Reference proteome</keyword>
<organism evidence="3 4">
    <name type="scientific">Podospora fimiseda</name>
    <dbReference type="NCBI Taxonomy" id="252190"/>
    <lineage>
        <taxon>Eukaryota</taxon>
        <taxon>Fungi</taxon>
        <taxon>Dikarya</taxon>
        <taxon>Ascomycota</taxon>
        <taxon>Pezizomycotina</taxon>
        <taxon>Sordariomycetes</taxon>
        <taxon>Sordariomycetidae</taxon>
        <taxon>Sordariales</taxon>
        <taxon>Podosporaceae</taxon>
        <taxon>Podospora</taxon>
    </lineage>
</organism>
<feature type="region of interest" description="Disordered" evidence="1">
    <location>
        <begin position="1"/>
        <end position="21"/>
    </location>
</feature>
<evidence type="ECO:0000313" key="3">
    <source>
        <dbReference type="EMBL" id="KAK4225149.1"/>
    </source>
</evidence>
<protein>
    <submittedName>
        <fullName evidence="3">Heterokaryon incompatibility protein-domain-containing protein</fullName>
    </submittedName>
</protein>
<dbReference type="PANTHER" id="PTHR24148:SF64">
    <property type="entry name" value="HETEROKARYON INCOMPATIBILITY DOMAIN-CONTAINING PROTEIN"/>
    <property type="match status" value="1"/>
</dbReference>
<proteinExistence type="predicted"/>
<dbReference type="PANTHER" id="PTHR24148">
    <property type="entry name" value="ANKYRIN REPEAT DOMAIN-CONTAINING PROTEIN 39 HOMOLOG-RELATED"/>
    <property type="match status" value="1"/>
</dbReference>
<dbReference type="InterPro" id="IPR010730">
    <property type="entry name" value="HET"/>
</dbReference>
<dbReference type="Pfam" id="PF06985">
    <property type="entry name" value="HET"/>
    <property type="match status" value="1"/>
</dbReference>
<reference evidence="3" key="2">
    <citation type="submission" date="2023-05" db="EMBL/GenBank/DDBJ databases">
        <authorList>
            <consortium name="Lawrence Berkeley National Laboratory"/>
            <person name="Steindorff A."/>
            <person name="Hensen N."/>
            <person name="Bonometti L."/>
            <person name="Westerberg I."/>
            <person name="Brannstrom I.O."/>
            <person name="Guillou S."/>
            <person name="Cros-Aarteil S."/>
            <person name="Calhoun S."/>
            <person name="Haridas S."/>
            <person name="Kuo A."/>
            <person name="Mondo S."/>
            <person name="Pangilinan J."/>
            <person name="Riley R."/>
            <person name="Labutti K."/>
            <person name="Andreopoulos B."/>
            <person name="Lipzen A."/>
            <person name="Chen C."/>
            <person name="Yanf M."/>
            <person name="Daum C."/>
            <person name="Ng V."/>
            <person name="Clum A."/>
            <person name="Ohm R."/>
            <person name="Martin F."/>
            <person name="Silar P."/>
            <person name="Natvig D."/>
            <person name="Lalanne C."/>
            <person name="Gautier V."/>
            <person name="Ament-Velasquez S.L."/>
            <person name="Kruys A."/>
            <person name="Hutchinson M.I."/>
            <person name="Powell A.J."/>
            <person name="Barry K."/>
            <person name="Miller A.N."/>
            <person name="Grigoriev I.V."/>
            <person name="Debuchy R."/>
            <person name="Gladieux P."/>
            <person name="Thoren M.H."/>
            <person name="Johannesson H."/>
        </authorList>
    </citation>
    <scope>NUCLEOTIDE SEQUENCE</scope>
    <source>
        <strain evidence="3">CBS 990.96</strain>
    </source>
</reference>
<name>A0AAN7BKW6_9PEZI</name>
<dbReference type="AlphaFoldDB" id="A0AAN7BKW6"/>
<sequence length="757" mass="87156">MAQSLSDHGPGLRNDNTDLLPPYQYAPLRNPTEDIRIVKLHPGSGDSPLELQIIERQLVDAIPKRPSFISPAEFKAVEESLPVPWQIRQTEEGRLIYVDYTRKDLGYPYTSWTHPTRSDIDTGSVNYDDPHSLAEDEDHDPTNKPSYEALSYTWGNALELQATIVRNDALSTRFVFKVSKQLTEALRHLRSQNTSRNLWIDAICINQNDIMERNAQVRRMGSIFAQARRVVAWLGPSYESSQFALETVKHMGEQVQAIQPKKTWLPTPECTHPEWCRSHIDLPHGQDTIKSIYRLIQLPWFERMWIVQEILLGSPWSMVKCGNDEVRWAVFRRGIDLLFQKHSGSRSGITHTTALCAHRPAKLDELMHRFYDRRCRDDRDRLYALLHLFPPRTALALREDVDYALPVLETYKRTTLHSIDITQTMDILRHSPYDHDPASPSWVMDWRRRSSVSDMPGKGFSAGGFSACRSRYIAPDKLEVSGVLVGSVLSTEKLPVRSFNDVIDYLRTLDIKALGKLPYSTRETRLRAYLLTLLESDVFEAYIRSKPRKPRQKEFEDAMVQMVLNGEEVSDNILRPRAKAQIERRCWDAHAIVLDNAQKHIGKSQVPPNEGDVVLVPLGCEMPLLLRPDSDRTGHYRLMGECYIHGIMFGEAFLGQLPYPWCAKRHKAIPPSWRTCFQRSGEDNDKYSLKDPRLKDIPMPEDWTQVRNMKEETFDDPRNFVGEFRHRTTGEVIKGDPRMLPEALAERGIRITTVTLV</sequence>
<evidence type="ECO:0000256" key="1">
    <source>
        <dbReference type="SAM" id="MobiDB-lite"/>
    </source>
</evidence>
<evidence type="ECO:0000259" key="2">
    <source>
        <dbReference type="Pfam" id="PF06985"/>
    </source>
</evidence>
<comment type="caution">
    <text evidence="3">The sequence shown here is derived from an EMBL/GenBank/DDBJ whole genome shotgun (WGS) entry which is preliminary data.</text>
</comment>
<feature type="domain" description="Heterokaryon incompatibility" evidence="2">
    <location>
        <begin position="147"/>
        <end position="309"/>
    </location>
</feature>
<dbReference type="InterPro" id="IPR052895">
    <property type="entry name" value="HetReg/Transcr_Mod"/>
</dbReference>
<evidence type="ECO:0000313" key="4">
    <source>
        <dbReference type="Proteomes" id="UP001301958"/>
    </source>
</evidence>
<dbReference type="EMBL" id="MU865374">
    <property type="protein sequence ID" value="KAK4225149.1"/>
    <property type="molecule type" value="Genomic_DNA"/>
</dbReference>
<feature type="region of interest" description="Disordered" evidence="1">
    <location>
        <begin position="118"/>
        <end position="145"/>
    </location>
</feature>